<dbReference type="GO" id="GO:0006083">
    <property type="term" value="P:acetate metabolic process"/>
    <property type="evidence" value="ECO:0007669"/>
    <property type="project" value="TreeGrafter"/>
</dbReference>
<dbReference type="EMBL" id="DVKI01000130">
    <property type="protein sequence ID" value="HIT17557.1"/>
    <property type="molecule type" value="Genomic_DNA"/>
</dbReference>
<dbReference type="GO" id="GO:0006085">
    <property type="term" value="P:acetyl-CoA biosynthetic process"/>
    <property type="evidence" value="ECO:0007669"/>
    <property type="project" value="UniProtKB-UniRule"/>
</dbReference>
<comment type="similarity">
    <text evidence="1 6 7">Belongs to the acetokinase family.</text>
</comment>
<feature type="binding site" evidence="6">
    <location>
        <position position="8"/>
    </location>
    <ligand>
        <name>Mg(2+)</name>
        <dbReference type="ChEBI" id="CHEBI:18420"/>
    </ligand>
</feature>
<keyword evidence="4 6" id="KW-0418">Kinase</keyword>
<feature type="binding site" evidence="6">
    <location>
        <begin position="327"/>
        <end position="331"/>
    </location>
    <ligand>
        <name>ATP</name>
        <dbReference type="ChEBI" id="CHEBI:30616"/>
    </ligand>
</feature>
<dbReference type="SUPFAM" id="SSF53067">
    <property type="entry name" value="Actin-like ATPase domain"/>
    <property type="match status" value="2"/>
</dbReference>
<reference evidence="8" key="1">
    <citation type="submission" date="2020-10" db="EMBL/GenBank/DDBJ databases">
        <authorList>
            <person name="Gilroy R."/>
        </authorList>
    </citation>
    <scope>NUCLEOTIDE SEQUENCE</scope>
    <source>
        <strain evidence="8">14508</strain>
    </source>
</reference>
<comment type="cofactor">
    <cofactor evidence="6">
        <name>Mg(2+)</name>
        <dbReference type="ChEBI" id="CHEBI:18420"/>
    </cofactor>
    <cofactor evidence="6">
        <name>Mn(2+)</name>
        <dbReference type="ChEBI" id="CHEBI:29035"/>
    </cofactor>
    <text evidence="6">Mg(2+). Can also accept Mn(2+).</text>
</comment>
<dbReference type="NCBIfam" id="TIGR00016">
    <property type="entry name" value="ackA"/>
    <property type="match status" value="1"/>
</dbReference>
<comment type="catalytic activity">
    <reaction evidence="6">
        <text>acetate + ATP = acetyl phosphate + ADP</text>
        <dbReference type="Rhea" id="RHEA:11352"/>
        <dbReference type="ChEBI" id="CHEBI:22191"/>
        <dbReference type="ChEBI" id="CHEBI:30089"/>
        <dbReference type="ChEBI" id="CHEBI:30616"/>
        <dbReference type="ChEBI" id="CHEBI:456216"/>
        <dbReference type="EC" id="2.7.2.1"/>
    </reaction>
</comment>
<feature type="binding site" evidence="6">
    <location>
        <position position="89"/>
    </location>
    <ligand>
        <name>substrate</name>
    </ligand>
</feature>
<evidence type="ECO:0000256" key="6">
    <source>
        <dbReference type="HAMAP-Rule" id="MF_00020"/>
    </source>
</evidence>
<dbReference type="GO" id="GO:0000287">
    <property type="term" value="F:magnesium ion binding"/>
    <property type="evidence" value="ECO:0007669"/>
    <property type="project" value="UniProtKB-UniRule"/>
</dbReference>
<keyword evidence="2 6" id="KW-0808">Transferase</keyword>
<keyword evidence="5 6" id="KW-0067">ATP-binding</keyword>
<feature type="active site" description="Proton donor/acceptor" evidence="6">
    <location>
        <position position="146"/>
    </location>
</feature>
<feature type="binding site" evidence="6">
    <location>
        <begin position="279"/>
        <end position="281"/>
    </location>
    <ligand>
        <name>ATP</name>
        <dbReference type="ChEBI" id="CHEBI:30616"/>
    </ligand>
</feature>
<dbReference type="Gene3D" id="3.30.420.40">
    <property type="match status" value="2"/>
</dbReference>
<dbReference type="PIRSF" id="PIRSF000722">
    <property type="entry name" value="Acetate_prop_kin"/>
    <property type="match status" value="1"/>
</dbReference>
<reference evidence="8" key="2">
    <citation type="journal article" date="2021" name="PeerJ">
        <title>Extensive microbial diversity within the chicken gut microbiome revealed by metagenomics and culture.</title>
        <authorList>
            <person name="Gilroy R."/>
            <person name="Ravi A."/>
            <person name="Getino M."/>
            <person name="Pursley I."/>
            <person name="Horton D.L."/>
            <person name="Alikhan N.F."/>
            <person name="Baker D."/>
            <person name="Gharbi K."/>
            <person name="Hall N."/>
            <person name="Watson M."/>
            <person name="Adriaenssens E.M."/>
            <person name="Foster-Nyarko E."/>
            <person name="Jarju S."/>
            <person name="Secka A."/>
            <person name="Antonio M."/>
            <person name="Oren A."/>
            <person name="Chaudhuri R.R."/>
            <person name="La Ragione R."/>
            <person name="Hildebrand F."/>
            <person name="Pallen M.J."/>
        </authorList>
    </citation>
    <scope>NUCLEOTIDE SEQUENCE</scope>
    <source>
        <strain evidence="8">14508</strain>
    </source>
</reference>
<dbReference type="PANTHER" id="PTHR21060">
    <property type="entry name" value="ACETATE KINASE"/>
    <property type="match status" value="1"/>
</dbReference>
<dbReference type="InterPro" id="IPR000890">
    <property type="entry name" value="Aliphatic_acid_kin_short-chain"/>
</dbReference>
<dbReference type="InterPro" id="IPR004372">
    <property type="entry name" value="Ac/propionate_kinase"/>
</dbReference>
<keyword evidence="6" id="KW-0479">Metal-binding</keyword>
<evidence type="ECO:0000313" key="9">
    <source>
        <dbReference type="Proteomes" id="UP000886893"/>
    </source>
</evidence>
<feature type="binding site" evidence="6">
    <location>
        <begin position="204"/>
        <end position="208"/>
    </location>
    <ligand>
        <name>ATP</name>
        <dbReference type="ChEBI" id="CHEBI:30616"/>
    </ligand>
</feature>
<sequence>MKKIFAVNAGSSSLKFQIIEMPEEEVITVGQVERIGFDDSIFSITFENHTQKTILPVKTQKDAVQLVLKTVLEMGIVKNLDEIKGVGHRVVQGGEFFDKTVVVTPEVVEKIDYLAQFAPLHNKANLEGYKAFHELLPNVIHTVVFDTAFHQTMEEQNYIFPIPYHYYKDYAIRRYGAHGTSHKYIASVVEELLQTKEYKLISCHLGSGASLCAIKNGKCIDTSMGFTPLGGIMMGTRCGDVDPSAILYMMEKENLTPAQMNHILNKESGLLGVSGRSSDMRDIDKGIAADEHQSLLAQKLYCTRVAQFIGSYFVELGGCDALVFTAGVGENSKSTRSRLLPMISEALGIEVDESQAIDVKHGQLISTKNSKVKVYIIPTNEELMIARDTYELVQQNG</sequence>
<dbReference type="PROSITE" id="PS01076">
    <property type="entry name" value="ACETATE_KINASE_2"/>
    <property type="match status" value="1"/>
</dbReference>
<dbReference type="Pfam" id="PF00871">
    <property type="entry name" value="Acetate_kinase"/>
    <property type="match status" value="1"/>
</dbReference>
<evidence type="ECO:0000313" key="8">
    <source>
        <dbReference type="EMBL" id="HIT17557.1"/>
    </source>
</evidence>
<proteinExistence type="inferred from homology"/>
<organism evidence="8 9">
    <name type="scientific">Candidatus Caccosoma faecigallinarum</name>
    <dbReference type="NCBI Taxonomy" id="2840720"/>
    <lineage>
        <taxon>Bacteria</taxon>
        <taxon>Bacillati</taxon>
        <taxon>Bacillota</taxon>
        <taxon>Bacillota incertae sedis</taxon>
        <taxon>Candidatus Caccosoma</taxon>
    </lineage>
</organism>
<evidence type="ECO:0000256" key="7">
    <source>
        <dbReference type="RuleBase" id="RU003835"/>
    </source>
</evidence>
<evidence type="ECO:0000256" key="2">
    <source>
        <dbReference type="ARBA" id="ARBA00022679"/>
    </source>
</evidence>
<dbReference type="InterPro" id="IPR043129">
    <property type="entry name" value="ATPase_NBD"/>
</dbReference>
<comment type="subcellular location">
    <subcellularLocation>
        <location evidence="6">Cytoplasm</location>
    </subcellularLocation>
</comment>
<dbReference type="AlphaFoldDB" id="A0A9D1G8Z8"/>
<name>A0A9D1G8Z8_9FIRM</name>
<dbReference type="GO" id="GO:0005737">
    <property type="term" value="C:cytoplasm"/>
    <property type="evidence" value="ECO:0007669"/>
    <property type="project" value="UniProtKB-SubCell"/>
</dbReference>
<protein>
    <recommendedName>
        <fullName evidence="6">Acetate kinase</fullName>
        <ecNumber evidence="6">2.7.2.1</ecNumber>
    </recommendedName>
    <alternativeName>
        <fullName evidence="6">Acetokinase</fullName>
    </alternativeName>
</protein>
<dbReference type="PANTHER" id="PTHR21060:SF15">
    <property type="entry name" value="ACETATE KINASE-RELATED"/>
    <property type="match status" value="1"/>
</dbReference>
<evidence type="ECO:0000256" key="5">
    <source>
        <dbReference type="ARBA" id="ARBA00022840"/>
    </source>
</evidence>
<dbReference type="EC" id="2.7.2.1" evidence="6"/>
<comment type="subunit">
    <text evidence="6">Homodimer.</text>
</comment>
<comment type="pathway">
    <text evidence="6">Metabolic intermediate biosynthesis; acetyl-CoA biosynthesis; acetyl-CoA from acetate: step 1/2.</text>
</comment>
<feature type="site" description="Transition state stabilizer" evidence="6">
    <location>
        <position position="178"/>
    </location>
</feature>
<gene>
    <name evidence="6" type="primary">ackA</name>
    <name evidence="8" type="ORF">IAD04_04195</name>
</gene>
<evidence type="ECO:0000256" key="3">
    <source>
        <dbReference type="ARBA" id="ARBA00022741"/>
    </source>
</evidence>
<feature type="site" description="Transition state stabilizer" evidence="6">
    <location>
        <position position="237"/>
    </location>
</feature>
<comment type="caution">
    <text evidence="8">The sequence shown here is derived from an EMBL/GenBank/DDBJ whole genome shotgun (WGS) entry which is preliminary data.</text>
</comment>
<feature type="binding site" evidence="6">
    <location>
        <position position="15"/>
    </location>
    <ligand>
        <name>ATP</name>
        <dbReference type="ChEBI" id="CHEBI:30616"/>
    </ligand>
</feature>
<dbReference type="InterPro" id="IPR023865">
    <property type="entry name" value="Aliphatic_acid_kinase_CS"/>
</dbReference>
<feature type="binding site" evidence="6">
    <location>
        <position position="381"/>
    </location>
    <ligand>
        <name>Mg(2+)</name>
        <dbReference type="ChEBI" id="CHEBI:18420"/>
    </ligand>
</feature>
<evidence type="ECO:0000256" key="1">
    <source>
        <dbReference type="ARBA" id="ARBA00008748"/>
    </source>
</evidence>
<accession>A0A9D1G8Z8</accession>
<dbReference type="PRINTS" id="PR00471">
    <property type="entry name" value="ACETATEKNASE"/>
</dbReference>
<dbReference type="CDD" id="cd24010">
    <property type="entry name" value="ASKHA_NBD_AcK_PK"/>
    <property type="match status" value="1"/>
</dbReference>
<keyword evidence="3 6" id="KW-0547">Nucleotide-binding</keyword>
<dbReference type="HAMAP" id="MF_00020">
    <property type="entry name" value="Acetate_kinase"/>
    <property type="match status" value="1"/>
</dbReference>
<dbReference type="Proteomes" id="UP000886893">
    <property type="component" value="Unassembled WGS sequence"/>
</dbReference>
<dbReference type="GO" id="GO:0008776">
    <property type="term" value="F:acetate kinase activity"/>
    <property type="evidence" value="ECO:0007669"/>
    <property type="project" value="UniProtKB-UniRule"/>
</dbReference>
<keyword evidence="6" id="KW-0460">Magnesium</keyword>
<comment type="function">
    <text evidence="6">Catalyzes the formation of acetyl phosphate from acetate and ATP. Can also catalyze the reverse reaction.</text>
</comment>
<dbReference type="GO" id="GO:0005524">
    <property type="term" value="F:ATP binding"/>
    <property type="evidence" value="ECO:0007669"/>
    <property type="project" value="UniProtKB-KW"/>
</dbReference>
<evidence type="ECO:0000256" key="4">
    <source>
        <dbReference type="ARBA" id="ARBA00022777"/>
    </source>
</evidence>
<keyword evidence="6" id="KW-0963">Cytoplasm</keyword>